<protein>
    <submittedName>
        <fullName evidence="1">Uncharacterized protein</fullName>
    </submittedName>
</protein>
<dbReference type="EMBL" id="JBANQN010000009">
    <property type="protein sequence ID" value="KAK6780959.1"/>
    <property type="molecule type" value="Genomic_DNA"/>
</dbReference>
<proteinExistence type="predicted"/>
<organism evidence="1 2">
    <name type="scientific">Solanum bulbocastanum</name>
    <name type="common">Wild potato</name>
    <dbReference type="NCBI Taxonomy" id="147425"/>
    <lineage>
        <taxon>Eukaryota</taxon>
        <taxon>Viridiplantae</taxon>
        <taxon>Streptophyta</taxon>
        <taxon>Embryophyta</taxon>
        <taxon>Tracheophyta</taxon>
        <taxon>Spermatophyta</taxon>
        <taxon>Magnoliopsida</taxon>
        <taxon>eudicotyledons</taxon>
        <taxon>Gunneridae</taxon>
        <taxon>Pentapetalae</taxon>
        <taxon>asterids</taxon>
        <taxon>lamiids</taxon>
        <taxon>Solanales</taxon>
        <taxon>Solanaceae</taxon>
        <taxon>Solanoideae</taxon>
        <taxon>Solaneae</taxon>
        <taxon>Solanum</taxon>
    </lineage>
</organism>
<gene>
    <name evidence="1" type="ORF">RDI58_023143</name>
</gene>
<name>A0AAN8T3Z6_SOLBU</name>
<evidence type="ECO:0000313" key="2">
    <source>
        <dbReference type="Proteomes" id="UP001371456"/>
    </source>
</evidence>
<dbReference type="Proteomes" id="UP001371456">
    <property type="component" value="Unassembled WGS sequence"/>
</dbReference>
<comment type="caution">
    <text evidence="1">The sequence shown here is derived from an EMBL/GenBank/DDBJ whole genome shotgun (WGS) entry which is preliminary data.</text>
</comment>
<dbReference type="AlphaFoldDB" id="A0AAN8T3Z6"/>
<accession>A0AAN8T3Z6</accession>
<keyword evidence="2" id="KW-1185">Reference proteome</keyword>
<reference evidence="1 2" key="1">
    <citation type="submission" date="2024-02" db="EMBL/GenBank/DDBJ databases">
        <title>de novo genome assembly of Solanum bulbocastanum strain 11H21.</title>
        <authorList>
            <person name="Hosaka A.J."/>
        </authorList>
    </citation>
    <scope>NUCLEOTIDE SEQUENCE [LARGE SCALE GENOMIC DNA]</scope>
    <source>
        <tissue evidence="1">Young leaves</tissue>
    </source>
</reference>
<evidence type="ECO:0000313" key="1">
    <source>
        <dbReference type="EMBL" id="KAK6780959.1"/>
    </source>
</evidence>
<sequence length="86" mass="9861">MIPGPRFCFLDPFSNYSSLGKIFIGQRFGKMTHLVPVVLVRGSIKHVPNEIVEITWIEIGGIFGLSALYYTTLQQRQIFKLKLWCT</sequence>